<reference evidence="2 6" key="3">
    <citation type="submission" date="2020-08" db="EMBL/GenBank/DDBJ databases">
        <title>Genomic Encyclopedia of Type Strains, Phase III (KMG-III): the genomes of soil and plant-associated and newly described type strains.</title>
        <authorList>
            <person name="Whitman W."/>
        </authorList>
    </citation>
    <scope>NUCLEOTIDE SEQUENCE [LARGE SCALE GENOMIC DNA]</scope>
    <source>
        <strain evidence="2 6">CECT 8280</strain>
    </source>
</reference>
<organism evidence="3 7">
    <name type="scientific">Rhizobium laguerreae</name>
    <dbReference type="NCBI Taxonomy" id="1076926"/>
    <lineage>
        <taxon>Bacteria</taxon>
        <taxon>Pseudomonadati</taxon>
        <taxon>Pseudomonadota</taxon>
        <taxon>Alphaproteobacteria</taxon>
        <taxon>Hyphomicrobiales</taxon>
        <taxon>Rhizobiaceae</taxon>
        <taxon>Rhizobium/Agrobacterium group</taxon>
        <taxon>Rhizobium</taxon>
    </lineage>
</organism>
<reference evidence="4 5" key="1">
    <citation type="submission" date="2019-03" db="EMBL/GenBank/DDBJ databases">
        <title>Genomic Encyclopedia of Type Strains, Phase IV (KMG-V): Genome sequencing to study the core and pangenomes of soil and plant-associated prokaryotes.</title>
        <authorList>
            <person name="Whitman W."/>
        </authorList>
    </citation>
    <scope>NUCLEOTIDE SEQUENCE [LARGE SCALE GENOMIC DNA]</scope>
    <source>
        <strain evidence="4 5">FB403</strain>
    </source>
</reference>
<evidence type="ECO:0000313" key="5">
    <source>
        <dbReference type="Proteomes" id="UP000295021"/>
    </source>
</evidence>
<dbReference type="Proteomes" id="UP000542811">
    <property type="component" value="Unassembled WGS sequence"/>
</dbReference>
<dbReference type="InterPro" id="IPR013653">
    <property type="entry name" value="GCN5-like_dom"/>
</dbReference>
<reference evidence="3" key="2">
    <citation type="submission" date="2020-04" db="EMBL/GenBank/DDBJ databases">
        <title>Global-level population genomics supports evidence of horizontal gene transfer on evolution of Rhizobia in Lentils.</title>
        <authorList>
            <person name="Gai Y."/>
            <person name="Cook D."/>
            <person name="Riely B."/>
        </authorList>
    </citation>
    <scope>NUCLEOTIDE SEQUENCE</scope>
    <source>
        <strain evidence="3">TLR9</strain>
    </source>
</reference>
<dbReference type="InterPro" id="IPR000182">
    <property type="entry name" value="GNAT_dom"/>
</dbReference>
<dbReference type="EMBL" id="SMBI01000001">
    <property type="protein sequence ID" value="TCU29991.1"/>
    <property type="molecule type" value="Genomic_DNA"/>
</dbReference>
<dbReference type="GO" id="GO:0016747">
    <property type="term" value="F:acyltransferase activity, transferring groups other than amino-acyl groups"/>
    <property type="evidence" value="ECO:0007669"/>
    <property type="project" value="InterPro"/>
</dbReference>
<evidence type="ECO:0000313" key="2">
    <source>
        <dbReference type="EMBL" id="MBB3163349.1"/>
    </source>
</evidence>
<accession>A0A1S9G6Y5</accession>
<evidence type="ECO:0000313" key="7">
    <source>
        <dbReference type="Proteomes" id="UP000758022"/>
    </source>
</evidence>
<name>A0A1S9G6Y5_9HYPH</name>
<sequence length="244" mass="26350">MPHILDRPIWSALETAHADLAEGGKSARRYPPSIVPFAASADDTPESLDALEDLPSQEESMILVESGPIAIPAGLAVATEASVVQMIAERPHERISDSRIQPLTESDAADMLDLATLTKPGPFTLRAQSLGRFWGIKSEGRLLAMAGQRMRQTGFIELSGLCTHPDFQGRGLGTLLFRFVAGEIASSGDTAYLHAYAANTSAISLYKTHGFALRAEMNMRVVKRRSYRTAGGSTSNFQNFSGLK</sequence>
<evidence type="ECO:0000313" key="3">
    <source>
        <dbReference type="EMBL" id="MBY3063102.1"/>
    </source>
</evidence>
<dbReference type="CDD" id="cd04301">
    <property type="entry name" value="NAT_SF"/>
    <property type="match status" value="1"/>
</dbReference>
<proteinExistence type="predicted"/>
<gene>
    <name evidence="4" type="ORF">EV131_101478</name>
    <name evidence="2" type="ORF">FHS25_003829</name>
    <name evidence="3" type="ORF">HFO74_06545</name>
</gene>
<dbReference type="InterPro" id="IPR016181">
    <property type="entry name" value="Acyl_CoA_acyltransferase"/>
</dbReference>
<dbReference type="Gene3D" id="3.40.630.30">
    <property type="match status" value="1"/>
</dbReference>
<dbReference type="EMBL" id="JACHXX010000005">
    <property type="protein sequence ID" value="MBB3163349.1"/>
    <property type="molecule type" value="Genomic_DNA"/>
</dbReference>
<dbReference type="AlphaFoldDB" id="A0A1S9G6Y5"/>
<comment type="caution">
    <text evidence="3">The sequence shown here is derived from an EMBL/GenBank/DDBJ whole genome shotgun (WGS) entry which is preliminary data.</text>
</comment>
<dbReference type="Proteomes" id="UP000758022">
    <property type="component" value="Unassembled WGS sequence"/>
</dbReference>
<keyword evidence="6" id="KW-1185">Reference proteome</keyword>
<dbReference type="SUPFAM" id="SSF55729">
    <property type="entry name" value="Acyl-CoA N-acyltransferases (Nat)"/>
    <property type="match status" value="1"/>
</dbReference>
<protein>
    <submittedName>
        <fullName evidence="3">GNAT family N-acetyltransferase</fullName>
    </submittedName>
    <submittedName>
        <fullName evidence="2">GNAT family acetyltransferase</fullName>
    </submittedName>
</protein>
<feature type="domain" description="N-acetyltransferase" evidence="1">
    <location>
        <begin position="98"/>
        <end position="228"/>
    </location>
</feature>
<evidence type="ECO:0000259" key="1">
    <source>
        <dbReference type="PROSITE" id="PS51186"/>
    </source>
</evidence>
<dbReference type="RefSeq" id="WP_077980990.1">
    <property type="nucleotide sequence ID" value="NZ_JAAXQQ010000002.1"/>
</dbReference>
<dbReference type="Proteomes" id="UP000295021">
    <property type="component" value="Unassembled WGS sequence"/>
</dbReference>
<evidence type="ECO:0000313" key="6">
    <source>
        <dbReference type="Proteomes" id="UP000542811"/>
    </source>
</evidence>
<dbReference type="EMBL" id="JAAXQQ010000002">
    <property type="protein sequence ID" value="MBY3063102.1"/>
    <property type="molecule type" value="Genomic_DNA"/>
</dbReference>
<dbReference type="Pfam" id="PF08445">
    <property type="entry name" value="FR47"/>
    <property type="match status" value="1"/>
</dbReference>
<dbReference type="PROSITE" id="PS51186">
    <property type="entry name" value="GNAT"/>
    <property type="match status" value="1"/>
</dbReference>
<evidence type="ECO:0000313" key="4">
    <source>
        <dbReference type="EMBL" id="TCU29991.1"/>
    </source>
</evidence>